<protein>
    <submittedName>
        <fullName evidence="1">Uncharacterized protein</fullName>
    </submittedName>
</protein>
<reference evidence="1" key="2">
    <citation type="journal article" date="2023" name="IMA Fungus">
        <title>Comparative genomic study of the Penicillium genus elucidates a diverse pangenome and 15 lateral gene transfer events.</title>
        <authorList>
            <person name="Petersen C."/>
            <person name="Sorensen T."/>
            <person name="Nielsen M.R."/>
            <person name="Sondergaard T.E."/>
            <person name="Sorensen J.L."/>
            <person name="Fitzpatrick D.A."/>
            <person name="Frisvad J.C."/>
            <person name="Nielsen K.L."/>
        </authorList>
    </citation>
    <scope>NUCLEOTIDE SEQUENCE</scope>
    <source>
        <strain evidence="1">IBT 23319</strain>
    </source>
</reference>
<comment type="caution">
    <text evidence="1">The sequence shown here is derived from an EMBL/GenBank/DDBJ whole genome shotgun (WGS) entry which is preliminary data.</text>
</comment>
<dbReference type="RefSeq" id="XP_056503682.1">
    <property type="nucleotide sequence ID" value="XM_056641188.1"/>
</dbReference>
<dbReference type="OrthoDB" id="4368774at2759"/>
<accession>A0A9W9PA83</accession>
<dbReference type="Proteomes" id="UP001147733">
    <property type="component" value="Unassembled WGS sequence"/>
</dbReference>
<evidence type="ECO:0000313" key="2">
    <source>
        <dbReference type="Proteomes" id="UP001147733"/>
    </source>
</evidence>
<dbReference type="AlphaFoldDB" id="A0A9W9PA83"/>
<gene>
    <name evidence="1" type="ORF">N7469_002268</name>
</gene>
<dbReference type="GeneID" id="81380355"/>
<name>A0A9W9PA83_PENCI</name>
<proteinExistence type="predicted"/>
<organism evidence="1 2">
    <name type="scientific">Penicillium citrinum</name>
    <dbReference type="NCBI Taxonomy" id="5077"/>
    <lineage>
        <taxon>Eukaryota</taxon>
        <taxon>Fungi</taxon>
        <taxon>Dikarya</taxon>
        <taxon>Ascomycota</taxon>
        <taxon>Pezizomycotina</taxon>
        <taxon>Eurotiomycetes</taxon>
        <taxon>Eurotiomycetidae</taxon>
        <taxon>Eurotiales</taxon>
        <taxon>Aspergillaceae</taxon>
        <taxon>Penicillium</taxon>
    </lineage>
</organism>
<sequence>MAKAEDEGLGPKLEVLLDDLFVRPVQEVLEEPVPAWTTLQNLRILETRFVGGLLPETDWSVALDVSTQFLDQLRWYDVPALAEAISRQDMVIFEEYVRLAFTTEGDQARAILCARWSQLKLAVCECIAAEIGLESTIDGLAHVLHELRNYYSLSAIVEGIEASDRQTLSSHKYAQLVDLASDHEMHRSGVDSQPALHCVLPALAAFERDHPTYTSVSKDFDGYAERFPDLVRGMRAKYQNWVGSSRRVDHASVSGESGGHGSVSKILNACFRD</sequence>
<reference evidence="1" key="1">
    <citation type="submission" date="2022-11" db="EMBL/GenBank/DDBJ databases">
        <authorList>
            <person name="Petersen C."/>
        </authorList>
    </citation>
    <scope>NUCLEOTIDE SEQUENCE</scope>
    <source>
        <strain evidence="1">IBT 23319</strain>
    </source>
</reference>
<keyword evidence="2" id="KW-1185">Reference proteome</keyword>
<dbReference type="EMBL" id="JAPQKT010000002">
    <property type="protein sequence ID" value="KAJ5240677.1"/>
    <property type="molecule type" value="Genomic_DNA"/>
</dbReference>
<evidence type="ECO:0000313" key="1">
    <source>
        <dbReference type="EMBL" id="KAJ5240677.1"/>
    </source>
</evidence>